<evidence type="ECO:0000256" key="6">
    <source>
        <dbReference type="PROSITE-ProRule" id="PRU00703"/>
    </source>
</evidence>
<dbReference type="Gene3D" id="3.10.580.10">
    <property type="entry name" value="CBS-domain"/>
    <property type="match status" value="1"/>
</dbReference>
<dbReference type="PROSITE" id="PS51846">
    <property type="entry name" value="CNNM"/>
    <property type="match status" value="1"/>
</dbReference>
<dbReference type="Gene3D" id="2.60.120.10">
    <property type="entry name" value="Jelly Rolls"/>
    <property type="match status" value="1"/>
</dbReference>
<dbReference type="Pfam" id="PF25562">
    <property type="entry name" value="CNBH_CNNM2_C"/>
    <property type="match status" value="1"/>
</dbReference>
<proteinExistence type="predicted"/>
<dbReference type="InterPro" id="IPR000644">
    <property type="entry name" value="CBS_dom"/>
</dbReference>
<dbReference type="FunFam" id="3.10.580.10:FF:000006">
    <property type="entry name" value="DUF21 and CBS domain protein"/>
    <property type="match status" value="1"/>
</dbReference>
<feature type="domain" description="Cyclic nucleotide-binding" evidence="10">
    <location>
        <begin position="531"/>
        <end position="631"/>
    </location>
</feature>
<evidence type="ECO:0000259" key="11">
    <source>
        <dbReference type="PROSITE" id="PS51371"/>
    </source>
</evidence>
<gene>
    <name evidence="13" type="ORF">ASTO00021_LOCUS16639</name>
</gene>
<dbReference type="CDD" id="cd04590">
    <property type="entry name" value="CBS_pair_CorC_HlyC_assoc"/>
    <property type="match status" value="1"/>
</dbReference>
<name>A0A7S3PPV5_9STRA</name>
<keyword evidence="4 7" id="KW-1133">Transmembrane helix</keyword>
<dbReference type="InterPro" id="IPR044751">
    <property type="entry name" value="Ion_transp-like_CBS"/>
</dbReference>
<evidence type="ECO:0000256" key="7">
    <source>
        <dbReference type="PROSITE-ProRule" id="PRU01193"/>
    </source>
</evidence>
<evidence type="ECO:0000259" key="10">
    <source>
        <dbReference type="PROSITE" id="PS50042"/>
    </source>
</evidence>
<evidence type="ECO:0000256" key="5">
    <source>
        <dbReference type="ARBA" id="ARBA00023136"/>
    </source>
</evidence>
<feature type="domain" description="CBS" evidence="11">
    <location>
        <begin position="343"/>
        <end position="403"/>
    </location>
</feature>
<dbReference type="AlphaFoldDB" id="A0A7S3PPV5"/>
<feature type="domain" description="CNNM transmembrane" evidence="12">
    <location>
        <begin position="144"/>
        <end position="324"/>
    </location>
</feature>
<dbReference type="InterPro" id="IPR014710">
    <property type="entry name" value="RmlC-like_jellyroll"/>
</dbReference>
<keyword evidence="3" id="KW-0677">Repeat</keyword>
<feature type="compositionally biased region" description="Polar residues" evidence="8">
    <location>
        <begin position="640"/>
        <end position="662"/>
    </location>
</feature>
<dbReference type="Pfam" id="PF00571">
    <property type="entry name" value="CBS"/>
    <property type="match status" value="1"/>
</dbReference>
<organism evidence="13">
    <name type="scientific">Aplanochytrium stocchinoi</name>
    <dbReference type="NCBI Taxonomy" id="215587"/>
    <lineage>
        <taxon>Eukaryota</taxon>
        <taxon>Sar</taxon>
        <taxon>Stramenopiles</taxon>
        <taxon>Bigyra</taxon>
        <taxon>Labyrinthulomycetes</taxon>
        <taxon>Thraustochytrida</taxon>
        <taxon>Thraustochytriidae</taxon>
        <taxon>Aplanochytrium</taxon>
    </lineage>
</organism>
<feature type="transmembrane region" description="Helical" evidence="9">
    <location>
        <begin position="145"/>
        <end position="168"/>
    </location>
</feature>
<comment type="subcellular location">
    <subcellularLocation>
        <location evidence="1">Membrane</location>
        <topology evidence="1">Multi-pass membrane protein</topology>
    </subcellularLocation>
</comment>
<dbReference type="PANTHER" id="PTHR12064">
    <property type="entry name" value="METAL TRANSPORTER CNNM"/>
    <property type="match status" value="1"/>
</dbReference>
<evidence type="ECO:0000256" key="2">
    <source>
        <dbReference type="ARBA" id="ARBA00022692"/>
    </source>
</evidence>
<dbReference type="InterPro" id="IPR002550">
    <property type="entry name" value="CNNM"/>
</dbReference>
<feature type="transmembrane region" description="Helical" evidence="9">
    <location>
        <begin position="261"/>
        <end position="283"/>
    </location>
</feature>
<dbReference type="Pfam" id="PF01595">
    <property type="entry name" value="CNNM"/>
    <property type="match status" value="1"/>
</dbReference>
<evidence type="ECO:0000313" key="13">
    <source>
        <dbReference type="EMBL" id="CAE0446648.1"/>
    </source>
</evidence>
<keyword evidence="5 7" id="KW-0472">Membrane</keyword>
<reference evidence="13" key="1">
    <citation type="submission" date="2021-01" db="EMBL/GenBank/DDBJ databases">
        <authorList>
            <person name="Corre E."/>
            <person name="Pelletier E."/>
            <person name="Niang G."/>
            <person name="Scheremetjew M."/>
            <person name="Finn R."/>
            <person name="Kale V."/>
            <person name="Holt S."/>
            <person name="Cochrane G."/>
            <person name="Meng A."/>
            <person name="Brown T."/>
            <person name="Cohen L."/>
        </authorList>
    </citation>
    <scope>NUCLEOTIDE SEQUENCE</scope>
    <source>
        <strain evidence="13">GSBS06</strain>
    </source>
</reference>
<feature type="domain" description="CBS" evidence="11">
    <location>
        <begin position="411"/>
        <end position="478"/>
    </location>
</feature>
<keyword evidence="2 7" id="KW-0812">Transmembrane</keyword>
<sequence length="668" mass="73948">MLDISRAAVAISDLHIHKDVRQKEIYSLPGVMVPAGTKKNELVEIQVDVCPSTGKSKTKKQLHRSLLLEQFTEKQKMKNEESSSYSSSYLLLLPVVLFIAVTIAAFTSTYVVGEDIDHDGATTENGLWRRLDNSSNPPDEKMKSIGYIILDWVLIVFLLLLSGLFSGLTLGLMGLDKIGLEIVIGGDPDSDDAKYAKKIQPIRSHGNLLLCTLLLGNTCVNASLSILLASYTTGAVGVVLATMLILIFGEILPQAGCSRHALYVGAHAIWIIRFFLVVMYPIAKPISLGLDCMFNEEIGAIYSSSQLTKLVDIHFAHKQIGQEQAKMMTGAIDYADKTVQDVMTPTDKIFMLNVESTLDFALISQIFQSGHSRIPIYSGDRGNVVGVLLTKDLIVIDPEESTTVKAVIHFFGRPVHWLFNDCPLSEALALFKSGRSHLAMVRMVNNEVEDCDPFYETVGLITLEDIIEEIIQDEIVDETDQYIHVEDNQTKVNRAAFDFARLRLLDSHRETELSDGEVNVIVAHLTCNHSEFREISTYNLEKLVRKTPVSQFSNSGVEIYEKDKPIDKFTLILSGKVKIRAGKEGFVSEVGPWSVLGTQALSQEEGTHISDFTATITSESLRCIQFSKRDFDDASKKEINSTSPPQENAPNSDHISARNSEPNGFAAL</sequence>
<dbReference type="InterPro" id="IPR018490">
    <property type="entry name" value="cNMP-bd_dom_sf"/>
</dbReference>
<evidence type="ECO:0000256" key="1">
    <source>
        <dbReference type="ARBA" id="ARBA00004141"/>
    </source>
</evidence>
<dbReference type="PANTHER" id="PTHR12064:SF94">
    <property type="entry name" value="UNEXTENDED PROTEIN"/>
    <property type="match status" value="1"/>
</dbReference>
<feature type="transmembrane region" description="Helical" evidence="9">
    <location>
        <begin position="207"/>
        <end position="228"/>
    </location>
</feature>
<evidence type="ECO:0000256" key="9">
    <source>
        <dbReference type="SAM" id="Phobius"/>
    </source>
</evidence>
<keyword evidence="6" id="KW-0129">CBS domain</keyword>
<evidence type="ECO:0000259" key="12">
    <source>
        <dbReference type="PROSITE" id="PS51846"/>
    </source>
</evidence>
<dbReference type="GO" id="GO:0010960">
    <property type="term" value="P:magnesium ion homeostasis"/>
    <property type="evidence" value="ECO:0007669"/>
    <property type="project" value="InterPro"/>
</dbReference>
<feature type="region of interest" description="Disordered" evidence="8">
    <location>
        <begin position="634"/>
        <end position="668"/>
    </location>
</feature>
<feature type="transmembrane region" description="Helical" evidence="9">
    <location>
        <begin position="89"/>
        <end position="112"/>
    </location>
</feature>
<dbReference type="SUPFAM" id="SSF51206">
    <property type="entry name" value="cAMP-binding domain-like"/>
    <property type="match status" value="1"/>
</dbReference>
<evidence type="ECO:0000256" key="4">
    <source>
        <dbReference type="ARBA" id="ARBA00022989"/>
    </source>
</evidence>
<evidence type="ECO:0008006" key="14">
    <source>
        <dbReference type="Google" id="ProtNLM"/>
    </source>
</evidence>
<dbReference type="EMBL" id="HBIN01021705">
    <property type="protein sequence ID" value="CAE0446648.1"/>
    <property type="molecule type" value="Transcribed_RNA"/>
</dbReference>
<dbReference type="SUPFAM" id="SSF54631">
    <property type="entry name" value="CBS-domain pair"/>
    <property type="match status" value="1"/>
</dbReference>
<evidence type="ECO:0000256" key="8">
    <source>
        <dbReference type="SAM" id="MobiDB-lite"/>
    </source>
</evidence>
<dbReference type="PROSITE" id="PS50042">
    <property type="entry name" value="CNMP_BINDING_3"/>
    <property type="match status" value="1"/>
</dbReference>
<dbReference type="InterPro" id="IPR045095">
    <property type="entry name" value="ACDP"/>
</dbReference>
<accession>A0A7S3PPV5</accession>
<dbReference type="PROSITE" id="PS51371">
    <property type="entry name" value="CBS"/>
    <property type="match status" value="2"/>
</dbReference>
<evidence type="ECO:0000256" key="3">
    <source>
        <dbReference type="ARBA" id="ARBA00022737"/>
    </source>
</evidence>
<protein>
    <recommendedName>
        <fullName evidence="14">CNNM transmembrane domain-containing protein</fullName>
    </recommendedName>
</protein>
<dbReference type="GO" id="GO:0016020">
    <property type="term" value="C:membrane"/>
    <property type="evidence" value="ECO:0007669"/>
    <property type="project" value="UniProtKB-SubCell"/>
</dbReference>
<dbReference type="InterPro" id="IPR000595">
    <property type="entry name" value="cNMP-bd_dom"/>
</dbReference>
<dbReference type="InterPro" id="IPR046342">
    <property type="entry name" value="CBS_dom_sf"/>
</dbReference>
<feature type="transmembrane region" description="Helical" evidence="9">
    <location>
        <begin position="234"/>
        <end position="252"/>
    </location>
</feature>